<dbReference type="Pfam" id="PF13468">
    <property type="entry name" value="Glyoxalase_3"/>
    <property type="match status" value="1"/>
</dbReference>
<organism evidence="2 3">
    <name type="scientific">Rhodophyticola porphyridii</name>
    <dbReference type="NCBI Taxonomy" id="1852017"/>
    <lineage>
        <taxon>Bacteria</taxon>
        <taxon>Pseudomonadati</taxon>
        <taxon>Pseudomonadota</taxon>
        <taxon>Alphaproteobacteria</taxon>
        <taxon>Rhodobacterales</taxon>
        <taxon>Roseobacteraceae</taxon>
        <taxon>Rhodophyticola</taxon>
    </lineage>
</organism>
<proteinExistence type="predicted"/>
<dbReference type="Gene3D" id="3.10.180.10">
    <property type="entry name" value="2,3-Dihydroxybiphenyl 1,2-Dioxygenase, domain 1"/>
    <property type="match status" value="1"/>
</dbReference>
<sequence length="204" mass="21772">MLSLDHIAIATPDLATGTAWAEMAFGVPLEPGGTHAEMGTHNRLLSLGPEEYLEVIAIDPDGAAPGQPRWFDLDRFRGPTGPGAWIARVPDLDAAIAAAPDGIGVAWSLSRADLRWRMAIPADGRLPFDGLFPALIEWEGAAHPAPRLPDRGVRLTGLTLAHPQAEALRAALAPVFSDPRLEIVAEDSPYLGLRFDTARGPLDL</sequence>
<reference evidence="2 3" key="1">
    <citation type="submission" date="2018-10" db="EMBL/GenBank/DDBJ databases">
        <authorList>
            <person name="Jung H.S."/>
            <person name="Jeon C.O."/>
        </authorList>
    </citation>
    <scope>NUCLEOTIDE SEQUENCE [LARGE SCALE GENOMIC DNA]</scope>
    <source>
        <strain evidence="2 3">MA-7-27</strain>
    </source>
</reference>
<dbReference type="InterPro" id="IPR025870">
    <property type="entry name" value="Glyoxalase-like_dom"/>
</dbReference>
<dbReference type="SUPFAM" id="SSF54593">
    <property type="entry name" value="Glyoxalase/Bleomycin resistance protein/Dihydroxybiphenyl dioxygenase"/>
    <property type="match status" value="1"/>
</dbReference>
<comment type="caution">
    <text evidence="2">The sequence shown here is derived from an EMBL/GenBank/DDBJ whole genome shotgun (WGS) entry which is preliminary data.</text>
</comment>
<dbReference type="AlphaFoldDB" id="A0A3L9Y2G1"/>
<dbReference type="OrthoDB" id="8451710at2"/>
<evidence type="ECO:0000259" key="1">
    <source>
        <dbReference type="Pfam" id="PF13468"/>
    </source>
</evidence>
<dbReference type="InterPro" id="IPR029068">
    <property type="entry name" value="Glyas_Bleomycin-R_OHBP_Dase"/>
</dbReference>
<accession>A0A3L9Y2G1</accession>
<gene>
    <name evidence="2" type="ORF">D9R08_12145</name>
</gene>
<dbReference type="EMBL" id="RCNT01000006">
    <property type="protein sequence ID" value="RMA41625.1"/>
    <property type="molecule type" value="Genomic_DNA"/>
</dbReference>
<keyword evidence="3" id="KW-1185">Reference proteome</keyword>
<evidence type="ECO:0000313" key="2">
    <source>
        <dbReference type="EMBL" id="RMA41625.1"/>
    </source>
</evidence>
<feature type="domain" description="Glyoxalase-like" evidence="1">
    <location>
        <begin position="4"/>
        <end position="175"/>
    </location>
</feature>
<dbReference type="Proteomes" id="UP000281343">
    <property type="component" value="Unassembled WGS sequence"/>
</dbReference>
<name>A0A3L9Y2G1_9RHOB</name>
<dbReference type="RefSeq" id="WP_121898339.1">
    <property type="nucleotide sequence ID" value="NZ_RCNT01000006.1"/>
</dbReference>
<protein>
    <submittedName>
        <fullName evidence="2">VOC family protein</fullName>
    </submittedName>
</protein>
<evidence type="ECO:0000313" key="3">
    <source>
        <dbReference type="Proteomes" id="UP000281343"/>
    </source>
</evidence>